<keyword evidence="10" id="KW-1185">Reference proteome</keyword>
<evidence type="ECO:0000313" key="9">
    <source>
        <dbReference type="EMBL" id="BAX80065.1"/>
    </source>
</evidence>
<organism evidence="9 10">
    <name type="scientific">Labilibaculum antarcticum</name>
    <dbReference type="NCBI Taxonomy" id="1717717"/>
    <lineage>
        <taxon>Bacteria</taxon>
        <taxon>Pseudomonadati</taxon>
        <taxon>Bacteroidota</taxon>
        <taxon>Bacteroidia</taxon>
        <taxon>Marinilabiliales</taxon>
        <taxon>Marinifilaceae</taxon>
        <taxon>Labilibaculum</taxon>
    </lineage>
</organism>
<dbReference type="InterPro" id="IPR000700">
    <property type="entry name" value="PAS-assoc_C"/>
</dbReference>
<dbReference type="InterPro" id="IPR035965">
    <property type="entry name" value="PAS-like_dom_sf"/>
</dbReference>
<proteinExistence type="predicted"/>
<dbReference type="Pfam" id="PF02518">
    <property type="entry name" value="HATPase_c"/>
    <property type="match status" value="1"/>
</dbReference>
<keyword evidence="4" id="KW-0808">Transferase</keyword>
<evidence type="ECO:0000259" key="8">
    <source>
        <dbReference type="PROSITE" id="PS50113"/>
    </source>
</evidence>
<dbReference type="NCBIfam" id="TIGR00229">
    <property type="entry name" value="sensory_box"/>
    <property type="match status" value="1"/>
</dbReference>
<dbReference type="PROSITE" id="PS50109">
    <property type="entry name" value="HIS_KIN"/>
    <property type="match status" value="1"/>
</dbReference>
<gene>
    <name evidence="9" type="ORF">ALGA_1690</name>
</gene>
<dbReference type="PRINTS" id="PR00344">
    <property type="entry name" value="BCTRLSENSOR"/>
</dbReference>
<feature type="domain" description="PAC" evidence="8">
    <location>
        <begin position="87"/>
        <end position="138"/>
    </location>
</feature>
<dbReference type="KEGG" id="mbas:ALGA_1690"/>
<dbReference type="EC" id="2.7.13.3" evidence="2"/>
<dbReference type="InterPro" id="IPR036890">
    <property type="entry name" value="HATPase_C_sf"/>
</dbReference>
<evidence type="ECO:0000259" key="7">
    <source>
        <dbReference type="PROSITE" id="PS50112"/>
    </source>
</evidence>
<dbReference type="Proteomes" id="UP000218267">
    <property type="component" value="Chromosome"/>
</dbReference>
<dbReference type="Pfam" id="PF00512">
    <property type="entry name" value="HisKA"/>
    <property type="match status" value="1"/>
</dbReference>
<dbReference type="Gene3D" id="3.30.450.20">
    <property type="entry name" value="PAS domain"/>
    <property type="match status" value="1"/>
</dbReference>
<dbReference type="InterPro" id="IPR003661">
    <property type="entry name" value="HisK_dim/P_dom"/>
</dbReference>
<dbReference type="GO" id="GO:0005886">
    <property type="term" value="C:plasma membrane"/>
    <property type="evidence" value="ECO:0007669"/>
    <property type="project" value="TreeGrafter"/>
</dbReference>
<dbReference type="InterPro" id="IPR005467">
    <property type="entry name" value="His_kinase_dom"/>
</dbReference>
<dbReference type="Pfam" id="PF08447">
    <property type="entry name" value="PAS_3"/>
    <property type="match status" value="1"/>
</dbReference>
<dbReference type="Gene3D" id="3.30.565.10">
    <property type="entry name" value="Histidine kinase-like ATPase, C-terminal domain"/>
    <property type="match status" value="1"/>
</dbReference>
<keyword evidence="3" id="KW-0597">Phosphoprotein</keyword>
<dbReference type="Gene3D" id="1.10.287.130">
    <property type="match status" value="1"/>
</dbReference>
<feature type="domain" description="Histidine kinase" evidence="6">
    <location>
        <begin position="156"/>
        <end position="374"/>
    </location>
</feature>
<dbReference type="SMART" id="SM00091">
    <property type="entry name" value="PAS"/>
    <property type="match status" value="1"/>
</dbReference>
<reference evidence="9 10" key="1">
    <citation type="journal article" date="2018" name="Mar. Genomics">
        <title>Complete genome sequence of Marinifilaceae bacterium strain SPP2, isolated from the Antarctic marine sediment.</title>
        <authorList>
            <person name="Watanabe M."/>
            <person name="Kojima H."/>
            <person name="Fukui M."/>
        </authorList>
    </citation>
    <scope>NUCLEOTIDE SEQUENCE [LARGE SCALE GENOMIC DNA]</scope>
    <source>
        <strain evidence="9 10">SPP2</strain>
    </source>
</reference>
<evidence type="ECO:0000259" key="6">
    <source>
        <dbReference type="PROSITE" id="PS50109"/>
    </source>
</evidence>
<dbReference type="SMART" id="SM00387">
    <property type="entry name" value="HATPase_c"/>
    <property type="match status" value="1"/>
</dbReference>
<keyword evidence="5 9" id="KW-0418">Kinase</keyword>
<dbReference type="EMBL" id="AP018042">
    <property type="protein sequence ID" value="BAX80065.1"/>
    <property type="molecule type" value="Genomic_DNA"/>
</dbReference>
<dbReference type="PROSITE" id="PS50113">
    <property type="entry name" value="PAC"/>
    <property type="match status" value="1"/>
</dbReference>
<dbReference type="PANTHER" id="PTHR43047">
    <property type="entry name" value="TWO-COMPONENT HISTIDINE PROTEIN KINASE"/>
    <property type="match status" value="1"/>
</dbReference>
<dbReference type="InterPro" id="IPR000014">
    <property type="entry name" value="PAS"/>
</dbReference>
<dbReference type="SMART" id="SM00388">
    <property type="entry name" value="HisKA"/>
    <property type="match status" value="1"/>
</dbReference>
<evidence type="ECO:0000313" key="10">
    <source>
        <dbReference type="Proteomes" id="UP000218267"/>
    </source>
</evidence>
<dbReference type="SUPFAM" id="SSF55785">
    <property type="entry name" value="PYP-like sensor domain (PAS domain)"/>
    <property type="match status" value="1"/>
</dbReference>
<reference evidence="10" key="2">
    <citation type="journal article" date="2020" name="Antonie Van Leeuwenhoek">
        <title>Labilibaculum antarcticum sp. nov., a novel facultative anaerobic, psychrotorelant bacterium isolated from marine sediment of Antarctica.</title>
        <authorList>
            <person name="Watanabe M."/>
            <person name="Kojima H."/>
            <person name="Fukui M."/>
        </authorList>
    </citation>
    <scope>NUCLEOTIDE SEQUENCE [LARGE SCALE GENOMIC DNA]</scope>
    <source>
        <strain evidence="10">SPP2</strain>
    </source>
</reference>
<dbReference type="InterPro" id="IPR036097">
    <property type="entry name" value="HisK_dim/P_sf"/>
</dbReference>
<feature type="domain" description="PAS" evidence="7">
    <location>
        <begin position="13"/>
        <end position="84"/>
    </location>
</feature>
<dbReference type="InterPro" id="IPR013655">
    <property type="entry name" value="PAS_fold_3"/>
</dbReference>
<comment type="catalytic activity">
    <reaction evidence="1">
        <text>ATP + protein L-histidine = ADP + protein N-phospho-L-histidine.</text>
        <dbReference type="EC" id="2.7.13.3"/>
    </reaction>
</comment>
<protein>
    <recommendedName>
        <fullName evidence="2">histidine kinase</fullName>
        <ecNumber evidence="2">2.7.13.3</ecNumber>
    </recommendedName>
</protein>
<dbReference type="AlphaFoldDB" id="A0A1Y1CIB9"/>
<dbReference type="GO" id="GO:0000155">
    <property type="term" value="F:phosphorelay sensor kinase activity"/>
    <property type="evidence" value="ECO:0007669"/>
    <property type="project" value="InterPro"/>
</dbReference>
<dbReference type="GO" id="GO:0009927">
    <property type="term" value="F:histidine phosphotransfer kinase activity"/>
    <property type="evidence" value="ECO:0007669"/>
    <property type="project" value="TreeGrafter"/>
</dbReference>
<evidence type="ECO:0000256" key="2">
    <source>
        <dbReference type="ARBA" id="ARBA00012438"/>
    </source>
</evidence>
<evidence type="ECO:0000256" key="3">
    <source>
        <dbReference type="ARBA" id="ARBA00022553"/>
    </source>
</evidence>
<dbReference type="CDD" id="cd00130">
    <property type="entry name" value="PAS"/>
    <property type="match status" value="1"/>
</dbReference>
<dbReference type="SUPFAM" id="SSF55874">
    <property type="entry name" value="ATPase domain of HSP90 chaperone/DNA topoisomerase II/histidine kinase"/>
    <property type="match status" value="1"/>
</dbReference>
<name>A0A1Y1CIB9_9BACT</name>
<evidence type="ECO:0000256" key="5">
    <source>
        <dbReference type="ARBA" id="ARBA00022777"/>
    </source>
</evidence>
<dbReference type="SUPFAM" id="SSF47384">
    <property type="entry name" value="Homodimeric domain of signal transducing histidine kinase"/>
    <property type="match status" value="1"/>
</dbReference>
<accession>A0A1Y1CIB9</accession>
<evidence type="ECO:0000256" key="4">
    <source>
        <dbReference type="ARBA" id="ARBA00022679"/>
    </source>
</evidence>
<dbReference type="InterPro" id="IPR004358">
    <property type="entry name" value="Sig_transdc_His_kin-like_C"/>
</dbReference>
<sequence>MFNKRLLTEISTQEELFKGLIKNSFDMITLVDSNGIQHYVSESCEKILGFKTDELINVPVIESMIHPEDQKLAAKGFRDMIENKTSGGTQYRHRHKNGNWVYLEAFGNNQLDNPAIKSVILNVRDITERKQTEQSIKMNEIRLRELNATKDRFFSIIGHDLKSPFNSVIGFSDLILDRIQERDYEGVARYAAIIQDSSERAMNLLKNLLDWSQAQTGKIKFDPQCIELVSVINEVLELSNDTAHQKSIAIFKKSPQHIPVVADKAMITTVLRNLVANAIKFTNSGGELTISTEQMEKQLIVSVADNGVGMTQEYIDKLFRIDYCHSKEGTNKESGTGLGLLLCKEFIEMHKGDIWIESEIGKGSTFKFSIPHCYSDE</sequence>
<dbReference type="InterPro" id="IPR003594">
    <property type="entry name" value="HATPase_dom"/>
</dbReference>
<dbReference type="PANTHER" id="PTHR43047:SF72">
    <property type="entry name" value="OSMOSENSING HISTIDINE PROTEIN KINASE SLN1"/>
    <property type="match status" value="1"/>
</dbReference>
<dbReference type="FunFam" id="3.30.565.10:FF:000006">
    <property type="entry name" value="Sensor histidine kinase WalK"/>
    <property type="match status" value="1"/>
</dbReference>
<dbReference type="PROSITE" id="PS50112">
    <property type="entry name" value="PAS"/>
    <property type="match status" value="1"/>
</dbReference>
<dbReference type="CDD" id="cd00082">
    <property type="entry name" value="HisKA"/>
    <property type="match status" value="1"/>
</dbReference>
<evidence type="ECO:0000256" key="1">
    <source>
        <dbReference type="ARBA" id="ARBA00000085"/>
    </source>
</evidence>